<organism evidence="3 4">
    <name type="scientific">Strongyloides papillosus</name>
    <name type="common">Intestinal threadworm</name>
    <dbReference type="NCBI Taxonomy" id="174720"/>
    <lineage>
        <taxon>Eukaryota</taxon>
        <taxon>Metazoa</taxon>
        <taxon>Ecdysozoa</taxon>
        <taxon>Nematoda</taxon>
        <taxon>Chromadorea</taxon>
        <taxon>Rhabditida</taxon>
        <taxon>Tylenchina</taxon>
        <taxon>Panagrolaimomorpha</taxon>
        <taxon>Strongyloidoidea</taxon>
        <taxon>Strongyloididae</taxon>
        <taxon>Strongyloides</taxon>
    </lineage>
</organism>
<dbReference type="PROSITE" id="PS50097">
    <property type="entry name" value="BTB"/>
    <property type="match status" value="1"/>
</dbReference>
<dbReference type="SUPFAM" id="SSF54695">
    <property type="entry name" value="POZ domain"/>
    <property type="match status" value="1"/>
</dbReference>
<sequence>MGNKGSKPFDGFYTITEDVNYFKYKCTIRNFSRRPEKTGEYFLSPTFEIGSKDRSEWCLLIYPNGGKEDTKEYVSVFLYLMSGKTKARIKFSILNDKEEEKNVRFDTKFNDFLKNRSWGYPDFINKDFLIDKSNGLLINDELTILCEVEITDFEYEMLVEKTGRGHTRGRSFAGFYSIQTDVNYFKYEYSIENFSRRPEKTGEAIISPTCVDGFGNKSKWCLYIFPNSDRKETKEYVSVFLCLMSGKAKAKFKISILNDKKEEKNVLYAPISIDYDEKENNSYGFLKFVKRDFLLDESNGLLIKDKLTILFEVEVIDPKSEKFLEEVCMNHENSKPFGKSSVITLSLRLILRYLPFKDGFYNIHTDVNYFKCKYTIQNFSLRSGKTGEHFLSPTFGIETKNRSEWCLIIYPNGYSEDSKDYVAVFLMSVKAKKAKAKFRFYILNKKGEEKNIFYCRANEYFKGVCWGVRKFIKKRFLLDESNGLLINDKLTILCEAEIIDSENFVEKIGMDNDNNKPSDVFCSMQIDDNYFKYKCLIQNFSQRSEKTGEKIISPTCVIGSKDRSEWCLYIYPNGDFKDSKEYVSVFLILLRPGEAKAKFKFSILNDKEEEKNIFYGGVYYYNKDNGWGESKFIKKEFLLNESNGLLINDQLTILCEVEIMNHDNPETSINVTIPRSKLSLDYANLFDSTLLYDCVIKVEDAEIQVHKAVLAARSPVFYDIFNSTSDQSQTNIIEIKDFRVDVVREMLNDGLIIVPQILYIFVSGSNTIFTFCIVSQVRRSIFHCVKPRKRTTTTKILKFKY</sequence>
<dbReference type="WBParaSite" id="SPAL_0001685500.1">
    <property type="protein sequence ID" value="SPAL_0001685500.1"/>
    <property type="gene ID" value="SPAL_0001685500"/>
</dbReference>
<dbReference type="Gene3D" id="3.30.710.10">
    <property type="entry name" value="Potassium Channel Kv1.1, Chain A"/>
    <property type="match status" value="1"/>
</dbReference>
<dbReference type="InterPro" id="IPR000210">
    <property type="entry name" value="BTB/POZ_dom"/>
</dbReference>
<dbReference type="InterPro" id="IPR045005">
    <property type="entry name" value="BPM1-6"/>
</dbReference>
<proteinExistence type="predicted"/>
<dbReference type="GO" id="GO:0016567">
    <property type="term" value="P:protein ubiquitination"/>
    <property type="evidence" value="ECO:0007669"/>
    <property type="project" value="InterPro"/>
</dbReference>
<keyword evidence="3" id="KW-1185">Reference proteome</keyword>
<feature type="domain" description="MATH" evidence="2">
    <location>
        <begin position="369"/>
        <end position="496"/>
    </location>
</feature>
<accession>A0A0N5CG76</accession>
<dbReference type="SUPFAM" id="SSF49599">
    <property type="entry name" value="TRAF domain-like"/>
    <property type="match status" value="4"/>
</dbReference>
<dbReference type="Gene3D" id="2.60.210.10">
    <property type="entry name" value="Apoptosis, Tumor Necrosis Factor Receptor Associated Protein 2, Chain A"/>
    <property type="match status" value="4"/>
</dbReference>
<feature type="domain" description="MATH" evidence="2">
    <location>
        <begin position="184"/>
        <end position="313"/>
    </location>
</feature>
<dbReference type="STRING" id="174720.A0A0N5CG76"/>
<dbReference type="SMART" id="SM00061">
    <property type="entry name" value="MATH"/>
    <property type="match status" value="4"/>
</dbReference>
<feature type="domain" description="MATH" evidence="2">
    <location>
        <begin position="21"/>
        <end position="148"/>
    </location>
</feature>
<dbReference type="PANTHER" id="PTHR26379:SF187">
    <property type="entry name" value="OS07G0655300 PROTEIN"/>
    <property type="match status" value="1"/>
</dbReference>
<name>A0A0N5CG76_STREA</name>
<evidence type="ECO:0000259" key="1">
    <source>
        <dbReference type="PROSITE" id="PS50097"/>
    </source>
</evidence>
<feature type="domain" description="BTB" evidence="1">
    <location>
        <begin position="692"/>
        <end position="748"/>
    </location>
</feature>
<evidence type="ECO:0000313" key="4">
    <source>
        <dbReference type="WBParaSite" id="SPAL_0001685500.1"/>
    </source>
</evidence>
<feature type="domain" description="MATH" evidence="2">
    <location>
        <begin position="530"/>
        <end position="657"/>
    </location>
</feature>
<dbReference type="PROSITE" id="PS50144">
    <property type="entry name" value="MATH"/>
    <property type="match status" value="4"/>
</dbReference>
<dbReference type="InterPro" id="IPR008974">
    <property type="entry name" value="TRAF-like"/>
</dbReference>
<evidence type="ECO:0000259" key="2">
    <source>
        <dbReference type="PROSITE" id="PS50144"/>
    </source>
</evidence>
<dbReference type="PANTHER" id="PTHR26379">
    <property type="entry name" value="BTB/POZ AND MATH DOMAIN-CONTAINING PROTEIN 1"/>
    <property type="match status" value="1"/>
</dbReference>
<reference evidence="4" key="1">
    <citation type="submission" date="2017-02" db="UniProtKB">
        <authorList>
            <consortium name="WormBaseParasite"/>
        </authorList>
    </citation>
    <scope>IDENTIFICATION</scope>
</reference>
<protein>
    <submittedName>
        <fullName evidence="4">BTB domain-containing protein</fullName>
    </submittedName>
</protein>
<dbReference type="Pfam" id="PF00651">
    <property type="entry name" value="BTB"/>
    <property type="match status" value="1"/>
</dbReference>
<dbReference type="Pfam" id="PF22486">
    <property type="entry name" value="MATH_2"/>
    <property type="match status" value="4"/>
</dbReference>
<dbReference type="AlphaFoldDB" id="A0A0N5CG76"/>
<dbReference type="InterPro" id="IPR002083">
    <property type="entry name" value="MATH/TRAF_dom"/>
</dbReference>
<dbReference type="InterPro" id="IPR011333">
    <property type="entry name" value="SKP1/BTB/POZ_sf"/>
</dbReference>
<evidence type="ECO:0000313" key="3">
    <source>
        <dbReference type="Proteomes" id="UP000046392"/>
    </source>
</evidence>
<dbReference type="Proteomes" id="UP000046392">
    <property type="component" value="Unplaced"/>
</dbReference>